<dbReference type="Pfam" id="PF02617">
    <property type="entry name" value="ClpS"/>
    <property type="match status" value="1"/>
</dbReference>
<keyword evidence="4" id="KW-1185">Reference proteome</keyword>
<dbReference type="KEGG" id="maer:DAI18_04550"/>
<dbReference type="GO" id="GO:0008233">
    <property type="term" value="F:peptidase activity"/>
    <property type="evidence" value="ECO:0007669"/>
    <property type="project" value="UniProtKB-KW"/>
</dbReference>
<dbReference type="Gene3D" id="3.30.1390.10">
    <property type="match status" value="1"/>
</dbReference>
<dbReference type="RefSeq" id="WP_028498118.1">
    <property type="nucleotide sequence ID" value="NZ_CAURZP010000001.1"/>
</dbReference>
<dbReference type="InterPro" id="IPR022935">
    <property type="entry name" value="ClpS"/>
</dbReference>
<organism evidence="3 4">
    <name type="scientific">Microvirgula aerodenitrificans</name>
    <dbReference type="NCBI Taxonomy" id="57480"/>
    <lineage>
        <taxon>Bacteria</taxon>
        <taxon>Pseudomonadati</taxon>
        <taxon>Pseudomonadota</taxon>
        <taxon>Betaproteobacteria</taxon>
        <taxon>Neisseriales</taxon>
        <taxon>Aquaspirillaceae</taxon>
        <taxon>Microvirgula</taxon>
    </lineage>
</organism>
<evidence type="ECO:0000259" key="2">
    <source>
        <dbReference type="Pfam" id="PF02617"/>
    </source>
</evidence>
<comment type="similarity">
    <text evidence="1">Belongs to the ClpS family.</text>
</comment>
<dbReference type="EMBL" id="CP028519">
    <property type="protein sequence ID" value="AVY93395.1"/>
    <property type="molecule type" value="Genomic_DNA"/>
</dbReference>
<protein>
    <recommendedName>
        <fullName evidence="1">ATP-dependent Clp protease adapter protein ClpS</fullName>
    </recommendedName>
</protein>
<feature type="domain" description="Adaptor protein ClpS core" evidence="2">
    <location>
        <begin position="20"/>
        <end position="97"/>
    </location>
</feature>
<reference evidence="3 4" key="1">
    <citation type="submission" date="2018-04" db="EMBL/GenBank/DDBJ databases">
        <title>Denitrifier Microvirgula.</title>
        <authorList>
            <person name="Anderson E."/>
            <person name="Jang J."/>
            <person name="Ishii S."/>
        </authorList>
    </citation>
    <scope>NUCLEOTIDE SEQUENCE [LARGE SCALE GENOMIC DNA]</scope>
    <source>
        <strain evidence="3 4">BE2.4</strain>
    </source>
</reference>
<dbReference type="GO" id="GO:0006508">
    <property type="term" value="P:proteolysis"/>
    <property type="evidence" value="ECO:0007669"/>
    <property type="project" value="UniProtKB-UniRule"/>
</dbReference>
<keyword evidence="3" id="KW-0378">Hydrolase</keyword>
<evidence type="ECO:0000313" key="4">
    <source>
        <dbReference type="Proteomes" id="UP000244173"/>
    </source>
</evidence>
<dbReference type="NCBIfam" id="NF000672">
    <property type="entry name" value="PRK00033.1-5"/>
    <property type="match status" value="1"/>
</dbReference>
<dbReference type="OrthoDB" id="9796121at2"/>
<evidence type="ECO:0000256" key="1">
    <source>
        <dbReference type="HAMAP-Rule" id="MF_00302"/>
    </source>
</evidence>
<gene>
    <name evidence="1" type="primary">clpS</name>
    <name evidence="3" type="ORF">DAI18_04550</name>
</gene>
<dbReference type="HAMAP" id="MF_00302">
    <property type="entry name" value="ClpS"/>
    <property type="match status" value="1"/>
</dbReference>
<proteinExistence type="inferred from homology"/>
<evidence type="ECO:0000313" key="3">
    <source>
        <dbReference type="EMBL" id="AVY93395.1"/>
    </source>
</evidence>
<comment type="subunit">
    <text evidence="1">Binds to the N-terminal domain of the chaperone ClpA.</text>
</comment>
<dbReference type="InterPro" id="IPR003769">
    <property type="entry name" value="ClpS_core"/>
</dbReference>
<dbReference type="PANTHER" id="PTHR33473">
    <property type="entry name" value="ATP-DEPENDENT CLP PROTEASE ADAPTER PROTEIN CLPS1, CHLOROPLASTIC"/>
    <property type="match status" value="1"/>
</dbReference>
<dbReference type="AlphaFoldDB" id="A0A2S0P7U4"/>
<dbReference type="PANTHER" id="PTHR33473:SF19">
    <property type="entry name" value="ATP-DEPENDENT CLP PROTEASE ADAPTER PROTEIN CLPS"/>
    <property type="match status" value="1"/>
</dbReference>
<name>A0A2S0P7U4_9NEIS</name>
<dbReference type="SUPFAM" id="SSF54736">
    <property type="entry name" value="ClpS-like"/>
    <property type="match status" value="1"/>
</dbReference>
<dbReference type="GO" id="GO:0030163">
    <property type="term" value="P:protein catabolic process"/>
    <property type="evidence" value="ECO:0007669"/>
    <property type="project" value="InterPro"/>
</dbReference>
<dbReference type="STRING" id="1122240.GCA_000620105_00651"/>
<sequence>MPNQHQPGTELAPERTRLAPPPMYKVVLLNDDFTPMDFVIIVLERFFHMDREHATQVMLKVHTEGRGVCGVYSKDVASTKVVQVTEYAKVHQHPLQCVMEENQ</sequence>
<dbReference type="InterPro" id="IPR014719">
    <property type="entry name" value="Ribosomal_bL12_C/ClpS-like"/>
</dbReference>
<keyword evidence="3" id="KW-0645">Protease</keyword>
<comment type="function">
    <text evidence="1">Involved in the modulation of the specificity of the ClpAP-mediated ATP-dependent protein degradation.</text>
</comment>
<dbReference type="FunFam" id="3.30.1390.10:FF:000002">
    <property type="entry name" value="ATP-dependent Clp protease adapter protein ClpS"/>
    <property type="match status" value="1"/>
</dbReference>
<dbReference type="Proteomes" id="UP000244173">
    <property type="component" value="Chromosome"/>
</dbReference>
<accession>A0A2S0P7U4</accession>